<protein>
    <submittedName>
        <fullName evidence="3">Uncharacterized protein</fullName>
    </submittedName>
</protein>
<feature type="region of interest" description="Disordered" evidence="1">
    <location>
        <begin position="1"/>
        <end position="115"/>
    </location>
</feature>
<proteinExistence type="predicted"/>
<keyword evidence="2" id="KW-0472">Membrane</keyword>
<gene>
    <name evidence="3" type="ORF">F1D05_20395</name>
</gene>
<name>A0A7G6X0S8_9ACTN</name>
<keyword evidence="2" id="KW-0812">Transmembrane</keyword>
<dbReference type="RefSeq" id="WP_185449857.1">
    <property type="nucleotide sequence ID" value="NZ_CP043661.1"/>
</dbReference>
<organism evidence="3 4">
    <name type="scientific">Kribbella qitaiheensis</name>
    <dbReference type="NCBI Taxonomy" id="1544730"/>
    <lineage>
        <taxon>Bacteria</taxon>
        <taxon>Bacillati</taxon>
        <taxon>Actinomycetota</taxon>
        <taxon>Actinomycetes</taxon>
        <taxon>Propionibacteriales</taxon>
        <taxon>Kribbellaceae</taxon>
        <taxon>Kribbella</taxon>
    </lineage>
</organism>
<dbReference type="AlphaFoldDB" id="A0A7G6X0S8"/>
<evidence type="ECO:0000313" key="3">
    <source>
        <dbReference type="EMBL" id="QNE19843.1"/>
    </source>
</evidence>
<feature type="compositionally biased region" description="Pro residues" evidence="1">
    <location>
        <begin position="1"/>
        <end position="31"/>
    </location>
</feature>
<reference evidence="3 4" key="2">
    <citation type="journal article" date="2020" name="Microbiol. Resour. Announc.">
        <title>Antarctic desert soil bacteria exhibit high novel natural product potential, evaluated through long-read genome sequencing and comparative genomics.</title>
        <authorList>
            <person name="Benaud N."/>
            <person name="Edwards R.J."/>
            <person name="Amos T.G."/>
            <person name="D'Agostino P.M."/>
            <person name="Gutierrez-Chavez C."/>
            <person name="Montgomery K."/>
            <person name="Nicetic I."/>
            <person name="Ferrari B.C."/>
        </authorList>
    </citation>
    <scope>NUCLEOTIDE SEQUENCE [LARGE SCALE GENOMIC DNA]</scope>
    <source>
        <strain evidence="3 4">SPB151</strain>
    </source>
</reference>
<sequence>MSTPNPPGPPGEGQPGPSGPPPGWQPPPQNQPPAYGQQPGHGQQPGYGQQPGAGQPGAGQPGYGQQPGIGQPGGGQQWTGYDPNRYRPQDQNPDQTRVFDPNGPGGFSAPPGYQRPPKNRAGLFILLLVVMLIAVLGIGGVVASNLVGDKSPSPDTTTEPGGLDPSDIRTELPTNFPTEPPTEDPTQEPTAEPSTVPTSGAGNLAGATALTKRFVAALNANKLDAAAAMGCTESKQLLPLLFKAMIAPPTKLTVGEALGQSAIIVRLTGTTKGHNISGIVLVQDLGGAPLCVRAIQVTPN</sequence>
<feature type="transmembrane region" description="Helical" evidence="2">
    <location>
        <begin position="123"/>
        <end position="143"/>
    </location>
</feature>
<dbReference type="KEGG" id="kqi:F1D05_20395"/>
<evidence type="ECO:0000256" key="2">
    <source>
        <dbReference type="SAM" id="Phobius"/>
    </source>
</evidence>
<reference evidence="4" key="1">
    <citation type="submission" date="2019-09" db="EMBL/GenBank/DDBJ databases">
        <title>Antimicrobial potential of Antarctic Bacteria.</title>
        <authorList>
            <person name="Benaud N."/>
            <person name="Edwards R.J."/>
            <person name="Ferrari B.C."/>
        </authorList>
    </citation>
    <scope>NUCLEOTIDE SEQUENCE [LARGE SCALE GENOMIC DNA]</scope>
    <source>
        <strain evidence="4">SPB151</strain>
    </source>
</reference>
<dbReference type="Proteomes" id="UP000515563">
    <property type="component" value="Chromosome"/>
</dbReference>
<feature type="compositionally biased region" description="Gly residues" evidence="1">
    <location>
        <begin position="43"/>
        <end position="77"/>
    </location>
</feature>
<keyword evidence="2" id="KW-1133">Transmembrane helix</keyword>
<keyword evidence="4" id="KW-1185">Reference proteome</keyword>
<evidence type="ECO:0000313" key="4">
    <source>
        <dbReference type="Proteomes" id="UP000515563"/>
    </source>
</evidence>
<evidence type="ECO:0000256" key="1">
    <source>
        <dbReference type="SAM" id="MobiDB-lite"/>
    </source>
</evidence>
<feature type="compositionally biased region" description="Low complexity" evidence="1">
    <location>
        <begin position="32"/>
        <end position="42"/>
    </location>
</feature>
<feature type="region of interest" description="Disordered" evidence="1">
    <location>
        <begin position="145"/>
        <end position="202"/>
    </location>
</feature>
<dbReference type="EMBL" id="CP043661">
    <property type="protein sequence ID" value="QNE19843.1"/>
    <property type="molecule type" value="Genomic_DNA"/>
</dbReference>
<accession>A0A7G6X0S8</accession>